<organism evidence="1 2">
    <name type="scientific">Corynebacterium pyruviciproducens</name>
    <dbReference type="NCBI Taxonomy" id="598660"/>
    <lineage>
        <taxon>Bacteria</taxon>
        <taxon>Bacillati</taxon>
        <taxon>Actinomycetota</taxon>
        <taxon>Actinomycetes</taxon>
        <taxon>Mycobacteriales</taxon>
        <taxon>Corynebacteriaceae</taxon>
        <taxon>Corynebacterium</taxon>
    </lineage>
</organism>
<dbReference type="Proteomes" id="UP000234560">
    <property type="component" value="Chromosome"/>
</dbReference>
<keyword evidence="1" id="KW-0326">Glycosidase</keyword>
<dbReference type="Gene3D" id="1.10.340.30">
    <property type="entry name" value="Hypothetical protein, domain 2"/>
    <property type="match status" value="1"/>
</dbReference>
<dbReference type="GO" id="GO:0008725">
    <property type="term" value="F:DNA-3-methyladenine glycosylase activity"/>
    <property type="evidence" value="ECO:0007669"/>
    <property type="project" value="UniProtKB-EC"/>
</dbReference>
<dbReference type="GO" id="GO:0006284">
    <property type="term" value="P:base-excision repair"/>
    <property type="evidence" value="ECO:0007669"/>
    <property type="project" value="InterPro"/>
</dbReference>
<name>A0AAF0YSE4_9CORY</name>
<keyword evidence="1" id="KW-0378">Hydrolase</keyword>
<evidence type="ECO:0000313" key="2">
    <source>
        <dbReference type="Proteomes" id="UP000234560"/>
    </source>
</evidence>
<dbReference type="EC" id="3.2.2.20" evidence="1"/>
<sequence length="176" mass="19755">MNNTYPEWATTPELKEYYDNEWGIPVRDEQGLYERICLEAFQVGLSWSLVLKRRDALRAAFAGFDPDIVATWGINDMERAMGEPGVIKNFRKIRACVVNALATVALREQGGLPQLVWSHAPASWEPPTPTREPRTFAPEAAELAADLKKVNFTFVGPTTCFALMEACGLVDNRIHE</sequence>
<reference evidence="1" key="1">
    <citation type="submission" date="2017-12" db="EMBL/GenBank/DDBJ databases">
        <authorList>
            <person name="Thomas-White K."/>
            <person name="Wolfe A.J."/>
        </authorList>
    </citation>
    <scope>NUCLEOTIDE SEQUENCE</scope>
    <source>
        <strain evidence="1">UMB0763</strain>
    </source>
</reference>
<accession>A0AAF0YSE4</accession>
<reference evidence="1" key="2">
    <citation type="submission" date="2023-10" db="EMBL/GenBank/DDBJ databases">
        <authorList>
            <person name="Choi B."/>
        </authorList>
    </citation>
    <scope>NUCLEOTIDE SEQUENCE</scope>
    <source>
        <strain evidence="1">UMB0763</strain>
    </source>
</reference>
<dbReference type="InterPro" id="IPR011257">
    <property type="entry name" value="DNA_glycosylase"/>
</dbReference>
<protein>
    <submittedName>
        <fullName evidence="1">DNA-3-methyladenine glycosylase I</fullName>
        <ecNumber evidence="1">3.2.2.20</ecNumber>
    </submittedName>
</protein>
<dbReference type="PANTHER" id="PTHR30037:SF4">
    <property type="entry name" value="DNA-3-METHYLADENINE GLYCOSYLASE I"/>
    <property type="match status" value="1"/>
</dbReference>
<dbReference type="InterPro" id="IPR052891">
    <property type="entry name" value="DNA-3mA_glycosylase"/>
</dbReference>
<dbReference type="PANTHER" id="PTHR30037">
    <property type="entry name" value="DNA-3-METHYLADENINE GLYCOSYLASE 1"/>
    <property type="match status" value="1"/>
</dbReference>
<evidence type="ECO:0000313" key="1">
    <source>
        <dbReference type="EMBL" id="WOT01901.1"/>
    </source>
</evidence>
<dbReference type="InterPro" id="IPR005019">
    <property type="entry name" value="Adenine_glyco"/>
</dbReference>
<dbReference type="Pfam" id="PF03352">
    <property type="entry name" value="Adenine_glyco"/>
    <property type="match status" value="1"/>
</dbReference>
<dbReference type="EMBL" id="CP136958">
    <property type="protein sequence ID" value="WOT01901.1"/>
    <property type="molecule type" value="Genomic_DNA"/>
</dbReference>
<dbReference type="SUPFAM" id="SSF48150">
    <property type="entry name" value="DNA-glycosylase"/>
    <property type="match status" value="1"/>
</dbReference>
<proteinExistence type="predicted"/>
<dbReference type="AlphaFoldDB" id="A0AAF0YSE4"/>
<gene>
    <name evidence="1" type="ORF">CYJ47_11715</name>
</gene>
<dbReference type="RefSeq" id="WP_101678552.1">
    <property type="nucleotide sequence ID" value="NZ_CAMIHY010000003.1"/>
</dbReference>
<dbReference type="KEGG" id="cpyr:CYJ47_11715"/>